<dbReference type="PANTHER" id="PTHR13950:SF9">
    <property type="entry name" value="RABCONNECTIN-3A"/>
    <property type="match status" value="1"/>
</dbReference>
<protein>
    <submittedName>
        <fullName evidence="3">RAVE protein 1 C terminal-domain-containing protein</fullName>
    </submittedName>
</protein>
<feature type="region of interest" description="Disordered" evidence="1">
    <location>
        <begin position="1345"/>
        <end position="1381"/>
    </location>
</feature>
<dbReference type="Pfam" id="PF12234">
    <property type="entry name" value="Rav1p_C"/>
    <property type="match status" value="1"/>
</dbReference>
<dbReference type="InterPro" id="IPR036322">
    <property type="entry name" value="WD40_repeat_dom_sf"/>
</dbReference>
<dbReference type="InterPro" id="IPR022033">
    <property type="entry name" value="Rav1p_C"/>
</dbReference>
<dbReference type="InterPro" id="IPR001680">
    <property type="entry name" value="WD40_rpt"/>
</dbReference>
<dbReference type="InterPro" id="IPR052208">
    <property type="entry name" value="DmX-like/RAVE_component"/>
</dbReference>
<dbReference type="Gene3D" id="2.130.10.10">
    <property type="entry name" value="YVTN repeat-like/Quinoprotein amine dehydrogenase"/>
    <property type="match status" value="2"/>
</dbReference>
<dbReference type="OrthoDB" id="342131at2759"/>
<dbReference type="PANTHER" id="PTHR13950">
    <property type="entry name" value="RABCONNECTIN-RELATED"/>
    <property type="match status" value="1"/>
</dbReference>
<keyword evidence="4" id="KW-1185">Reference proteome</keyword>
<feature type="compositionally biased region" description="Basic and acidic residues" evidence="1">
    <location>
        <begin position="1346"/>
        <end position="1371"/>
    </location>
</feature>
<feature type="region of interest" description="Disordered" evidence="1">
    <location>
        <begin position="1274"/>
        <end position="1297"/>
    </location>
</feature>
<dbReference type="InterPro" id="IPR015943">
    <property type="entry name" value="WD40/YVTN_repeat-like_dom_sf"/>
</dbReference>
<dbReference type="SUPFAM" id="SSF50978">
    <property type="entry name" value="WD40 repeat-like"/>
    <property type="match status" value="2"/>
</dbReference>
<evidence type="ECO:0000259" key="2">
    <source>
        <dbReference type="Pfam" id="PF12234"/>
    </source>
</evidence>
<feature type="domain" description="RAVE complex protein Rav1 C-terminal" evidence="2">
    <location>
        <begin position="614"/>
        <end position="1259"/>
    </location>
</feature>
<name>A0A6A6GPE1_9PEZI</name>
<reference evidence="4" key="1">
    <citation type="journal article" date="2020" name="Stud. Mycol.">
        <title>101 Dothideomycetes genomes: A test case for predicting lifestyles and emergence of pathogens.</title>
        <authorList>
            <person name="Haridas S."/>
            <person name="Albert R."/>
            <person name="Binder M."/>
            <person name="Bloem J."/>
            <person name="LaButti K."/>
            <person name="Salamov A."/>
            <person name="Andreopoulos B."/>
            <person name="Baker S."/>
            <person name="Barry K."/>
            <person name="Bills G."/>
            <person name="Bluhm B."/>
            <person name="Cannon C."/>
            <person name="Castanera R."/>
            <person name="Culley D."/>
            <person name="Daum C."/>
            <person name="Ezra D."/>
            <person name="Gonzalez J."/>
            <person name="Henrissat B."/>
            <person name="Kuo A."/>
            <person name="Liang C."/>
            <person name="Lipzen A."/>
            <person name="Lutzoni F."/>
            <person name="Magnuson J."/>
            <person name="Mondo S."/>
            <person name="Nolan M."/>
            <person name="Ohm R."/>
            <person name="Pangilinan J."/>
            <person name="Park H.-J."/>
            <person name="Ramirez L."/>
            <person name="Alfaro M."/>
            <person name="Sun H."/>
            <person name="Tritt A."/>
            <person name="Yoshinaga Y."/>
            <person name="Zwiers L.-H."/>
            <person name="Turgeon B."/>
            <person name="Goodwin S."/>
            <person name="Spatafora J."/>
            <person name="Crous P."/>
            <person name="Grigoriev I."/>
        </authorList>
    </citation>
    <scope>NUCLEOTIDE SEQUENCE [LARGE SCALE GENOMIC DNA]</scope>
    <source>
        <strain evidence="4">CECT 20119</strain>
    </source>
</reference>
<organism evidence="3 4">
    <name type="scientific">Elsinoe ampelina</name>
    <dbReference type="NCBI Taxonomy" id="302913"/>
    <lineage>
        <taxon>Eukaryota</taxon>
        <taxon>Fungi</taxon>
        <taxon>Dikarya</taxon>
        <taxon>Ascomycota</taxon>
        <taxon>Pezizomycotina</taxon>
        <taxon>Dothideomycetes</taxon>
        <taxon>Dothideomycetidae</taxon>
        <taxon>Myriangiales</taxon>
        <taxon>Elsinoaceae</taxon>
        <taxon>Elsinoe</taxon>
    </lineage>
</organism>
<sequence>MQAILPGQPQAELHALDHGYHEGQLVVTYISGSSIVLLNGPQSVLQTIETDDSLENDLHVVKYHQHTGRIAAASKSKVHIYGLREEIKGTLRWVLELVIGLEEIQGEVKTLSWGSDEELLVTTTSALILFNAASDKANRNKEITTPVWTRNVPSTSTFAQCSPSSSLIATLSQYDCLVKIWRRLSFESPQFDYAYLRHPDIVTHLEWRTAEDEEDSHGRDDDVLFTICADGKFRVWKSTNPHATEILSLYAEIDMLATIQPRDPIRSEQAMRRYAFVINSQMLEKAAKGGNDTATGVTRHAQEHFDEIASRKPDIIVVADQYGHMSAWGLESVGCKRRSSGPQIQANPFHINFAEGLDFGIKAHSQPMHSNTRMVAVLPSPTTGQIAVLAHHFDGRITWHQGIVRDLLSPSAGDQKLQRVAEWTGHVSPIKKVIRTASGKALISRTEDNRGVIWKHAPGKSLSRASTIDIKEHIHRVVLLRDGQFLACLHHDNLTLWDTRAYYATEIARSAYDSKTKPLCLLTLPKLEDDVVHLAAIDENMSGRVWSANIPASLSATNDGGEKSFLSRYCTFQLDAMDRVKYVLPVDPAGSEATASDFLDTFAHDVAMSYSATGMLRTHTARVNITQQSVDFLTTSTIETGLIDPALGSATSIRRAALVDNSRQRLTIWDTRSGRLDHDQRFDDYIQDLDWAATPDRQSILAVGFPRRVHVLSQQRYDYVSERPAWARIKEVVLPSSNPHPIGDSVWLSDGSLAIGAGNQLYLTSNTVDLQKDLSPELQSSIPHNRASHIHQLVRRMNGPLPVFHPQFIMQCVLADKLDVVQKVLLKLLQVLKFYTEGDEIDAMLGFEVSDFAASVNTNSGQNKPLTNGTRSYTDDDSKSITTSVATSLTDYLTTKSIPQLTSSEQASLASIIDCISLVALHSRSIDSNASRFLLFWRSHLLRTHQTRTLSPSPIPYREVLFAYHSTSQDLLIPLIVPPSPSSSTPSLTWPLARQSRLFTFLTSRTTLLEQFESLAKSAYTSSDPRNPVDCSLHYLALRKKPVLVGLWRMATWSREQGATMRLLRNDFSEARWRTAARKNAFALMGKRRFEYAAAFFLLADDLRAALGVLENQLGDVEMAVAVGRVYGGDEAGEVRDLVRRRVVGEAVRRGDRWGVSWGLWFLGEKGKAVRALVGRLEELGGGEGEDEEDEEEVGDGLRAKSFLNDDPALVVLYEQLRGKSLQTLRGALMVQPVEEWRFLTRTAGLLRRMGCDVLALDLVRNWEFLRAETGRREEEEEAVEEVRELPRSPTSTRDPRKLLRRRSSLVVDDLDQTREGTGRVPSMLDGFGAEEKEAPKVRCILDGFDEPKQETREQQSVLEEKKPTAFKEPDANSILDSFGF</sequence>
<dbReference type="SMART" id="SM00320">
    <property type="entry name" value="WD40"/>
    <property type="match status" value="5"/>
</dbReference>
<evidence type="ECO:0000313" key="4">
    <source>
        <dbReference type="Proteomes" id="UP000799538"/>
    </source>
</evidence>
<dbReference type="EMBL" id="ML992501">
    <property type="protein sequence ID" value="KAF2227537.1"/>
    <property type="molecule type" value="Genomic_DNA"/>
</dbReference>
<dbReference type="GO" id="GO:0043291">
    <property type="term" value="C:RAVE complex"/>
    <property type="evidence" value="ECO:0007669"/>
    <property type="project" value="TreeGrafter"/>
</dbReference>
<accession>A0A6A6GPE1</accession>
<dbReference type="Proteomes" id="UP000799538">
    <property type="component" value="Unassembled WGS sequence"/>
</dbReference>
<evidence type="ECO:0000256" key="1">
    <source>
        <dbReference type="SAM" id="MobiDB-lite"/>
    </source>
</evidence>
<evidence type="ECO:0000313" key="3">
    <source>
        <dbReference type="EMBL" id="KAF2227537.1"/>
    </source>
</evidence>
<proteinExistence type="predicted"/>
<dbReference type="GO" id="GO:0007035">
    <property type="term" value="P:vacuolar acidification"/>
    <property type="evidence" value="ECO:0007669"/>
    <property type="project" value="TreeGrafter"/>
</dbReference>
<gene>
    <name evidence="3" type="ORF">BDZ85DRAFT_209494</name>
</gene>